<dbReference type="AlphaFoldDB" id="A0A286UL91"/>
<protein>
    <submittedName>
        <fullName evidence="1">Uncharacterized protein</fullName>
    </submittedName>
</protein>
<gene>
    <name evidence="1" type="ORF">PNOK_0299800</name>
</gene>
<keyword evidence="2" id="KW-1185">Reference proteome</keyword>
<accession>A0A286UL91</accession>
<sequence>MYTIFGGSEDPKPYMWEQVISAANDNTNPPTRPRMSIDEYLRRQDERIRSQTARMFSLPAVAPKVIIEDLTPEEPKKGFFKIQQKFTAVKTWFKTKVTRFGRKEEVEKTTVEVKTEASSTTVTKTIDKALMSRIVHASQPVMKKSSLLERRLNRQRVLASIKS</sequence>
<evidence type="ECO:0000313" key="1">
    <source>
        <dbReference type="EMBL" id="PAV20371.1"/>
    </source>
</evidence>
<name>A0A286UL91_9AGAM</name>
<dbReference type="EMBL" id="NBII01000003">
    <property type="protein sequence ID" value="PAV20371.1"/>
    <property type="molecule type" value="Genomic_DNA"/>
</dbReference>
<reference evidence="1 2" key="1">
    <citation type="journal article" date="2017" name="Mol. Ecol.">
        <title>Comparative and population genomic landscape of Phellinus noxius: A hypervariable fungus causing root rot in trees.</title>
        <authorList>
            <person name="Chung C.L."/>
            <person name="Lee T.J."/>
            <person name="Akiba M."/>
            <person name="Lee H.H."/>
            <person name="Kuo T.H."/>
            <person name="Liu D."/>
            <person name="Ke H.M."/>
            <person name="Yokoi T."/>
            <person name="Roa M.B."/>
            <person name="Lu M.J."/>
            <person name="Chang Y.Y."/>
            <person name="Ann P.J."/>
            <person name="Tsai J.N."/>
            <person name="Chen C.Y."/>
            <person name="Tzean S.S."/>
            <person name="Ota Y."/>
            <person name="Hattori T."/>
            <person name="Sahashi N."/>
            <person name="Liou R.F."/>
            <person name="Kikuchi T."/>
            <person name="Tsai I.J."/>
        </authorList>
    </citation>
    <scope>NUCLEOTIDE SEQUENCE [LARGE SCALE GENOMIC DNA]</scope>
    <source>
        <strain evidence="1 2">FFPRI411160</strain>
    </source>
</reference>
<dbReference type="Proteomes" id="UP000217199">
    <property type="component" value="Unassembled WGS sequence"/>
</dbReference>
<dbReference type="InParanoid" id="A0A286UL91"/>
<organism evidence="1 2">
    <name type="scientific">Pyrrhoderma noxium</name>
    <dbReference type="NCBI Taxonomy" id="2282107"/>
    <lineage>
        <taxon>Eukaryota</taxon>
        <taxon>Fungi</taxon>
        <taxon>Dikarya</taxon>
        <taxon>Basidiomycota</taxon>
        <taxon>Agaricomycotina</taxon>
        <taxon>Agaricomycetes</taxon>
        <taxon>Hymenochaetales</taxon>
        <taxon>Hymenochaetaceae</taxon>
        <taxon>Pyrrhoderma</taxon>
    </lineage>
</organism>
<proteinExistence type="predicted"/>
<comment type="caution">
    <text evidence="1">The sequence shown here is derived from an EMBL/GenBank/DDBJ whole genome shotgun (WGS) entry which is preliminary data.</text>
</comment>
<evidence type="ECO:0000313" key="2">
    <source>
        <dbReference type="Proteomes" id="UP000217199"/>
    </source>
</evidence>